<name>A0A386ZIA1_9NOCA</name>
<dbReference type="KEGG" id="nyu:D7D52_29515"/>
<keyword evidence="3" id="KW-1185">Reference proteome</keyword>
<gene>
    <name evidence="2" type="ORF">D7D52_29515</name>
</gene>
<dbReference type="Proteomes" id="UP000267164">
    <property type="component" value="Chromosome"/>
</dbReference>
<evidence type="ECO:0000313" key="3">
    <source>
        <dbReference type="Proteomes" id="UP000267164"/>
    </source>
</evidence>
<proteinExistence type="predicted"/>
<protein>
    <submittedName>
        <fullName evidence="2">Uncharacterized protein</fullName>
    </submittedName>
</protein>
<dbReference type="EMBL" id="CP032568">
    <property type="protein sequence ID" value="AYF77277.1"/>
    <property type="molecule type" value="Genomic_DNA"/>
</dbReference>
<evidence type="ECO:0000256" key="1">
    <source>
        <dbReference type="SAM" id="Coils"/>
    </source>
</evidence>
<dbReference type="RefSeq" id="WP_120741582.1">
    <property type="nucleotide sequence ID" value="NZ_CP032568.1"/>
</dbReference>
<dbReference type="AlphaFoldDB" id="A0A386ZIA1"/>
<accession>A0A386ZIA1</accession>
<feature type="coiled-coil region" evidence="1">
    <location>
        <begin position="59"/>
        <end position="93"/>
    </location>
</feature>
<organism evidence="2 3">
    <name type="scientific">Nocardia yunnanensis</name>
    <dbReference type="NCBI Taxonomy" id="2382165"/>
    <lineage>
        <taxon>Bacteria</taxon>
        <taxon>Bacillati</taxon>
        <taxon>Actinomycetota</taxon>
        <taxon>Actinomycetes</taxon>
        <taxon>Mycobacteriales</taxon>
        <taxon>Nocardiaceae</taxon>
        <taxon>Nocardia</taxon>
    </lineage>
</organism>
<sequence length="94" mass="10631">MAVYPTSWRAGAAAYTGAVQKIAERAIVITVEAHNWNCVKFIRPRFTKQRLDEAIALERRDAAAEHQRLRAEVERLRSENEALRARVGDAADAR</sequence>
<reference evidence="2 3" key="1">
    <citation type="submission" date="2018-09" db="EMBL/GenBank/DDBJ databases">
        <title>Nocardia yunnanensis sp. nov., an actinomycete isolated from a soil sample.</title>
        <authorList>
            <person name="Zhang J."/>
        </authorList>
    </citation>
    <scope>NUCLEOTIDE SEQUENCE [LARGE SCALE GENOMIC DNA]</scope>
    <source>
        <strain evidence="2 3">CFHS0054</strain>
    </source>
</reference>
<dbReference type="OrthoDB" id="9786134at2"/>
<keyword evidence="1" id="KW-0175">Coiled coil</keyword>
<evidence type="ECO:0000313" key="2">
    <source>
        <dbReference type="EMBL" id="AYF77277.1"/>
    </source>
</evidence>